<dbReference type="Ensembl" id="ENSHHUT00000000348.1">
    <property type="protein sequence ID" value="ENSHHUP00000000338.1"/>
    <property type="gene ID" value="ENSHHUG00000000238.1"/>
</dbReference>
<protein>
    <recommendedName>
        <fullName evidence="3">Phosphatidylinositol-specific phospholipase C X domain-containing protein</fullName>
    </recommendedName>
</protein>
<organism evidence="1 2">
    <name type="scientific">Hucho hucho</name>
    <name type="common">huchen</name>
    <dbReference type="NCBI Taxonomy" id="62062"/>
    <lineage>
        <taxon>Eukaryota</taxon>
        <taxon>Metazoa</taxon>
        <taxon>Chordata</taxon>
        <taxon>Craniata</taxon>
        <taxon>Vertebrata</taxon>
        <taxon>Euteleostomi</taxon>
        <taxon>Actinopterygii</taxon>
        <taxon>Neopterygii</taxon>
        <taxon>Teleostei</taxon>
        <taxon>Protacanthopterygii</taxon>
        <taxon>Salmoniformes</taxon>
        <taxon>Salmonidae</taxon>
        <taxon>Salmoninae</taxon>
        <taxon>Hucho</taxon>
    </lineage>
</organism>
<dbReference type="Gene3D" id="3.20.20.190">
    <property type="entry name" value="Phosphatidylinositol (PI) phosphodiesterase"/>
    <property type="match status" value="1"/>
</dbReference>
<proteinExistence type="predicted"/>
<dbReference type="STRING" id="62062.ENSHHUP00000000338"/>
<dbReference type="Proteomes" id="UP000314982">
    <property type="component" value="Unassembled WGS sequence"/>
</dbReference>
<evidence type="ECO:0000313" key="1">
    <source>
        <dbReference type="Ensembl" id="ENSHHUP00000000338.1"/>
    </source>
</evidence>
<dbReference type="InterPro" id="IPR017946">
    <property type="entry name" value="PLC-like_Pdiesterase_TIM-brl"/>
</dbReference>
<name>A0A4W5J826_9TELE</name>
<dbReference type="SUPFAM" id="SSF51695">
    <property type="entry name" value="PLC-like phosphodiesterases"/>
    <property type="match status" value="1"/>
</dbReference>
<dbReference type="AlphaFoldDB" id="A0A4W5J826"/>
<reference evidence="2" key="1">
    <citation type="submission" date="2018-06" db="EMBL/GenBank/DDBJ databases">
        <title>Genome assembly of Danube salmon.</title>
        <authorList>
            <person name="Macqueen D.J."/>
            <person name="Gundappa M.K."/>
        </authorList>
    </citation>
    <scope>NUCLEOTIDE SEQUENCE [LARGE SCALE GENOMIC DNA]</scope>
</reference>
<reference evidence="1" key="3">
    <citation type="submission" date="2025-09" db="UniProtKB">
        <authorList>
            <consortium name="Ensembl"/>
        </authorList>
    </citation>
    <scope>IDENTIFICATION</scope>
</reference>
<accession>A0A4W5J826</accession>
<reference evidence="1" key="2">
    <citation type="submission" date="2025-08" db="UniProtKB">
        <authorList>
            <consortium name="Ensembl"/>
        </authorList>
    </citation>
    <scope>IDENTIFICATION</scope>
</reference>
<dbReference type="GO" id="GO:0006629">
    <property type="term" value="P:lipid metabolic process"/>
    <property type="evidence" value="ECO:0007669"/>
    <property type="project" value="InterPro"/>
</dbReference>
<sequence>RGIPLWDLAIPGSHDSMSYCLDTHSPVLGSESFVLQLLDWLAPCILRPCVYRWATTGRLHTPNTRLFSCPCGDQTIDSH</sequence>
<evidence type="ECO:0008006" key="3">
    <source>
        <dbReference type="Google" id="ProtNLM"/>
    </source>
</evidence>
<dbReference type="GO" id="GO:0008081">
    <property type="term" value="F:phosphoric diester hydrolase activity"/>
    <property type="evidence" value="ECO:0007669"/>
    <property type="project" value="InterPro"/>
</dbReference>
<evidence type="ECO:0000313" key="2">
    <source>
        <dbReference type="Proteomes" id="UP000314982"/>
    </source>
</evidence>
<keyword evidence="2" id="KW-1185">Reference proteome</keyword>
<dbReference type="GeneTree" id="ENSGT01120000276990"/>